<feature type="repeat" description="ANK" evidence="3">
    <location>
        <begin position="366"/>
        <end position="398"/>
    </location>
</feature>
<dbReference type="PANTHER" id="PTHR24123:SF33">
    <property type="entry name" value="PROTEIN HOS4"/>
    <property type="match status" value="1"/>
</dbReference>
<feature type="repeat" description="ANK" evidence="3">
    <location>
        <begin position="204"/>
        <end position="236"/>
    </location>
</feature>
<evidence type="ECO:0000259" key="4">
    <source>
        <dbReference type="PROSITE" id="PS50181"/>
    </source>
</evidence>
<evidence type="ECO:0000256" key="1">
    <source>
        <dbReference type="ARBA" id="ARBA00022737"/>
    </source>
</evidence>
<feature type="repeat" description="ANK" evidence="3">
    <location>
        <begin position="608"/>
        <end position="640"/>
    </location>
</feature>
<keyword evidence="1" id="KW-0677">Repeat</keyword>
<feature type="repeat" description="ANK" evidence="3">
    <location>
        <begin position="527"/>
        <end position="559"/>
    </location>
</feature>
<feature type="repeat" description="ANK" evidence="3">
    <location>
        <begin position="815"/>
        <end position="851"/>
    </location>
</feature>
<feature type="repeat" description="ANK" evidence="3">
    <location>
        <begin position="138"/>
        <end position="160"/>
    </location>
</feature>
<feature type="repeat" description="ANK" evidence="3">
    <location>
        <begin position="463"/>
        <end position="495"/>
    </location>
</feature>
<dbReference type="AlphaFoldDB" id="A0A9P0A8Z5"/>
<accession>A0A9P0A8Z5</accession>
<name>A0A9P0A8Z5_BEMTA</name>
<dbReference type="PROSITE" id="PS50297">
    <property type="entry name" value="ANK_REP_REGION"/>
    <property type="match status" value="16"/>
</dbReference>
<dbReference type="Pfam" id="PF12796">
    <property type="entry name" value="Ank_2"/>
    <property type="match status" value="8"/>
</dbReference>
<evidence type="ECO:0000256" key="2">
    <source>
        <dbReference type="ARBA" id="ARBA00023043"/>
    </source>
</evidence>
<evidence type="ECO:0000313" key="6">
    <source>
        <dbReference type="Proteomes" id="UP001152759"/>
    </source>
</evidence>
<dbReference type="PANTHER" id="PTHR24123">
    <property type="entry name" value="ANKYRIN REPEAT-CONTAINING"/>
    <property type="match status" value="1"/>
</dbReference>
<gene>
    <name evidence="5" type="ORF">BEMITA_LOCUS6324</name>
</gene>
<feature type="repeat" description="ANK" evidence="3">
    <location>
        <begin position="237"/>
        <end position="269"/>
    </location>
</feature>
<feature type="repeat" description="ANK" evidence="3">
    <location>
        <begin position="710"/>
        <end position="742"/>
    </location>
</feature>
<feature type="repeat" description="ANK" evidence="3">
    <location>
        <begin position="104"/>
        <end position="136"/>
    </location>
</feature>
<sequence>MPSGLLYSLCRAVNRGDLGTVKNLFSVFGFNWQELAGGYLLVCTAAEQGFTDIVKFLIENGAEVKDFIKAFENTPLHFAVLNNKLELIKILLDKGVSIDEKNQHCQTPLLIAIEKGFVEIAKFLVKNGAQVNAANNGNSDTPLHFAVQHNSSELVEMLVKCAVVDAMNEKHQTPLLLAAEKGYVEIAKLLLMNGAQVNGTNVSDRDTPLHLAVQNNCIELVEILLEQGALIDARNGERQTSLHIATEKGNENCMLLLLRKGAYVDPIARFGETPLRIAVKKQSLSSVECILKFCPNLNKNIYKTILKTAMCGESREIVSRLIQYGFSLSQADVHDCGLLHATVEKGQLQLVKFLLNHCADPNCLYKGNTPLHSAVRNGNIEIVQLLLKANCRVNAVDTFGKTPLYYSIDYSKKDKGLEMLKLLLTSGAKINSKKLLHDAVKYECFEICEVLTNNGANPNYPRDGHLPLHSAIKSGRTDIVKLLLDAKSNVDAVDESGKTPIDYSVEHAKNENGTEIFKLLLANGATVDKSLLHNVVKNECFEICEVLINNGCDVNALDEHYRTPLLYTAYPHSSYFTNKELNPDETYRIQIAELLLNSGADVNAKCKRDETALHFATQFGFERLVWFLLQNGADVNSFDKLGNTALTFAVDRGYTNILKALIIHGADVNAVNPYMDLTPLHEAAISWRGIAETVEILLEHGADIHKVTDNDETALHLASERAHAAVLDVLLKNGADVNALNGDGLTALHVVGREEHDVPYDAVRVLLKHGADVNCRSPSGETPLHMSVQRWAKRHKKVLRLLLESGADVNAACDKGMTPLHIAAGGKGLEDRVKLVKLLLKYKADVNKKNVAGETALHRASWKGHHHVEEVLLSKGADINLLNNLGQTALDLTHDENIFLSSSFDSIDGCPELSRESLQYHAIMLKTAGFFVCQNNLKWIEDSDNDFLVNIKYFCEKEVAMMKSHKLCCHLSLFDFLVGNTNPRCFNDQNLHEALDSVDFHMYNIYRDLLVRNIRDNKLRWKLLTAGFDWFIILIKTGNILNKNKIALLPPELVEKVLEYLNNESLNSLILCGKQVEKQFRKSTMSITY</sequence>
<dbReference type="EMBL" id="OU963864">
    <property type="protein sequence ID" value="CAH0387286.1"/>
    <property type="molecule type" value="Genomic_DNA"/>
</dbReference>
<dbReference type="InterPro" id="IPR001810">
    <property type="entry name" value="F-box_dom"/>
</dbReference>
<dbReference type="SMART" id="SM00248">
    <property type="entry name" value="ANK"/>
    <property type="match status" value="25"/>
</dbReference>
<dbReference type="SUPFAM" id="SSF48403">
    <property type="entry name" value="Ankyrin repeat"/>
    <property type="match status" value="3"/>
</dbReference>
<feature type="repeat" description="ANK" evidence="3">
    <location>
        <begin position="170"/>
        <end position="202"/>
    </location>
</feature>
<feature type="repeat" description="ANK" evidence="3">
    <location>
        <begin position="779"/>
        <end position="814"/>
    </location>
</feature>
<dbReference type="Gene3D" id="1.25.40.20">
    <property type="entry name" value="Ankyrin repeat-containing domain"/>
    <property type="match status" value="8"/>
</dbReference>
<evidence type="ECO:0000313" key="5">
    <source>
        <dbReference type="EMBL" id="CAH0387286.1"/>
    </source>
</evidence>
<feature type="repeat" description="ANK" evidence="3">
    <location>
        <begin position="399"/>
        <end position="435"/>
    </location>
</feature>
<dbReference type="InterPro" id="IPR002110">
    <property type="entry name" value="Ankyrin_rpt"/>
</dbReference>
<dbReference type="PRINTS" id="PR01415">
    <property type="entry name" value="ANKYRIN"/>
</dbReference>
<feature type="repeat" description="ANK" evidence="3">
    <location>
        <begin position="675"/>
        <end position="709"/>
    </location>
</feature>
<dbReference type="KEGG" id="btab:109030599"/>
<dbReference type="InterPro" id="IPR036770">
    <property type="entry name" value="Ankyrin_rpt-contain_sf"/>
</dbReference>
<feature type="repeat" description="ANK" evidence="3">
    <location>
        <begin position="852"/>
        <end position="884"/>
    </location>
</feature>
<dbReference type="Pfam" id="PF00023">
    <property type="entry name" value="Ank"/>
    <property type="match status" value="1"/>
</dbReference>
<feature type="repeat" description="ANK" evidence="3">
    <location>
        <begin position="743"/>
        <end position="778"/>
    </location>
</feature>
<keyword evidence="6" id="KW-1185">Reference proteome</keyword>
<dbReference type="InterPro" id="IPR051165">
    <property type="entry name" value="Multifunctional_ANK_Repeat"/>
</dbReference>
<feature type="repeat" description="ANK" evidence="3">
    <location>
        <begin position="71"/>
        <end position="103"/>
    </location>
</feature>
<protein>
    <recommendedName>
        <fullName evidence="4">F-box domain-containing protein</fullName>
    </recommendedName>
</protein>
<dbReference type="PROSITE" id="PS50181">
    <property type="entry name" value="FBOX"/>
    <property type="match status" value="1"/>
</dbReference>
<keyword evidence="2 3" id="KW-0040">ANK repeat</keyword>
<organism evidence="5 6">
    <name type="scientific">Bemisia tabaci</name>
    <name type="common">Sweetpotato whitefly</name>
    <name type="synonym">Aleurodes tabaci</name>
    <dbReference type="NCBI Taxonomy" id="7038"/>
    <lineage>
        <taxon>Eukaryota</taxon>
        <taxon>Metazoa</taxon>
        <taxon>Ecdysozoa</taxon>
        <taxon>Arthropoda</taxon>
        <taxon>Hexapoda</taxon>
        <taxon>Insecta</taxon>
        <taxon>Pterygota</taxon>
        <taxon>Neoptera</taxon>
        <taxon>Paraneoptera</taxon>
        <taxon>Hemiptera</taxon>
        <taxon>Sternorrhyncha</taxon>
        <taxon>Aleyrodoidea</taxon>
        <taxon>Aleyrodidae</taxon>
        <taxon>Aleyrodinae</taxon>
        <taxon>Bemisia</taxon>
    </lineage>
</organism>
<reference evidence="5" key="1">
    <citation type="submission" date="2021-12" db="EMBL/GenBank/DDBJ databases">
        <authorList>
            <person name="King R."/>
        </authorList>
    </citation>
    <scope>NUCLEOTIDE SEQUENCE</scope>
</reference>
<feature type="domain" description="F-box" evidence="4">
    <location>
        <begin position="1043"/>
        <end position="1089"/>
    </location>
</feature>
<evidence type="ECO:0000256" key="3">
    <source>
        <dbReference type="PROSITE-ProRule" id="PRU00023"/>
    </source>
</evidence>
<feature type="repeat" description="ANK" evidence="3">
    <location>
        <begin position="641"/>
        <end position="673"/>
    </location>
</feature>
<dbReference type="Proteomes" id="UP001152759">
    <property type="component" value="Chromosome 3"/>
</dbReference>
<proteinExistence type="predicted"/>
<dbReference type="PROSITE" id="PS50088">
    <property type="entry name" value="ANK_REPEAT"/>
    <property type="match status" value="18"/>
</dbReference>